<dbReference type="GO" id="GO:0008270">
    <property type="term" value="F:zinc ion binding"/>
    <property type="evidence" value="ECO:0007669"/>
    <property type="project" value="UniProtKB-KW"/>
</dbReference>
<evidence type="ECO:0000256" key="3">
    <source>
        <dbReference type="ARBA" id="ARBA00022833"/>
    </source>
</evidence>
<proteinExistence type="predicted"/>
<organism evidence="6 7">
    <name type="scientific">Crassostrea virginica</name>
    <name type="common">Eastern oyster</name>
    <dbReference type="NCBI Taxonomy" id="6565"/>
    <lineage>
        <taxon>Eukaryota</taxon>
        <taxon>Metazoa</taxon>
        <taxon>Spiralia</taxon>
        <taxon>Lophotrochozoa</taxon>
        <taxon>Mollusca</taxon>
        <taxon>Bivalvia</taxon>
        <taxon>Autobranchia</taxon>
        <taxon>Pteriomorphia</taxon>
        <taxon>Ostreida</taxon>
        <taxon>Ostreoidea</taxon>
        <taxon>Ostreidae</taxon>
        <taxon>Crassostrea</taxon>
    </lineage>
</organism>
<dbReference type="Pfam" id="PF13920">
    <property type="entry name" value="zf-C3HC4_3"/>
    <property type="match status" value="1"/>
</dbReference>
<dbReference type="InterPro" id="IPR001841">
    <property type="entry name" value="Znf_RING"/>
</dbReference>
<keyword evidence="1" id="KW-0479">Metal-binding</keyword>
<keyword evidence="2 4" id="KW-0863">Zinc-finger</keyword>
<evidence type="ECO:0000256" key="4">
    <source>
        <dbReference type="PROSITE-ProRule" id="PRU00175"/>
    </source>
</evidence>
<dbReference type="GeneID" id="111101682"/>
<dbReference type="GO" id="GO:0004842">
    <property type="term" value="F:ubiquitin-protein transferase activity"/>
    <property type="evidence" value="ECO:0007669"/>
    <property type="project" value="TreeGrafter"/>
</dbReference>
<evidence type="ECO:0000313" key="7">
    <source>
        <dbReference type="RefSeq" id="XP_022289975.1"/>
    </source>
</evidence>
<name>A0A8B8AFL8_CRAVI</name>
<sequence>MRSEPSHSVVQSLIIENMQGRESNKSNKAPEVLVSNAENHQDNTGARHTDYHTDKHYHYDQFSERDDLVREFFDLSETLNCRICREREKCFAFLPCGHLVCCADCAPAMKRCPICDGPVTGTIKAMFGTAQEIQIYKGSLL</sequence>
<dbReference type="Gene3D" id="3.30.40.10">
    <property type="entry name" value="Zinc/RING finger domain, C3HC4 (zinc finger)"/>
    <property type="match status" value="1"/>
</dbReference>
<dbReference type="PANTHER" id="PTHR42647">
    <property type="entry name" value="SBP (S-RIBONUCLEASE BINDING PROTEIN) FAMILY PROTEIN"/>
    <property type="match status" value="1"/>
</dbReference>
<evidence type="ECO:0000313" key="6">
    <source>
        <dbReference type="Proteomes" id="UP000694844"/>
    </source>
</evidence>
<keyword evidence="6" id="KW-1185">Reference proteome</keyword>
<dbReference type="Proteomes" id="UP000694844">
    <property type="component" value="Chromosome 6"/>
</dbReference>
<dbReference type="PANTHER" id="PTHR42647:SF72">
    <property type="entry name" value="EF-HAND CALCIUM-BINDING DOMAIN-CONTAINING PROTEIN 4A"/>
    <property type="match status" value="1"/>
</dbReference>
<dbReference type="OrthoDB" id="10251804at2759"/>
<dbReference type="KEGG" id="cvn:111101682"/>
<dbReference type="AlphaFoldDB" id="A0A8B8AFL8"/>
<accession>A0A8B8AFL8</accession>
<reference evidence="7" key="1">
    <citation type="submission" date="2025-08" db="UniProtKB">
        <authorList>
            <consortium name="RefSeq"/>
        </authorList>
    </citation>
    <scope>IDENTIFICATION</scope>
    <source>
        <tissue evidence="7">Whole sample</tissue>
    </source>
</reference>
<dbReference type="PROSITE" id="PS50089">
    <property type="entry name" value="ZF_RING_2"/>
    <property type="match status" value="1"/>
</dbReference>
<keyword evidence="3" id="KW-0862">Zinc</keyword>
<dbReference type="InterPro" id="IPR013083">
    <property type="entry name" value="Znf_RING/FYVE/PHD"/>
</dbReference>
<dbReference type="SUPFAM" id="SSF57850">
    <property type="entry name" value="RING/U-box"/>
    <property type="match status" value="1"/>
</dbReference>
<evidence type="ECO:0000256" key="1">
    <source>
        <dbReference type="ARBA" id="ARBA00022723"/>
    </source>
</evidence>
<dbReference type="RefSeq" id="XP_022289975.1">
    <property type="nucleotide sequence ID" value="XM_022434267.1"/>
</dbReference>
<protein>
    <submittedName>
        <fullName evidence="7">Inhibitor of apoptosis</fullName>
    </submittedName>
</protein>
<evidence type="ECO:0000259" key="5">
    <source>
        <dbReference type="PROSITE" id="PS50089"/>
    </source>
</evidence>
<gene>
    <name evidence="7" type="primary">LOC111101682</name>
</gene>
<feature type="domain" description="RING-type" evidence="5">
    <location>
        <begin position="81"/>
        <end position="116"/>
    </location>
</feature>
<evidence type="ECO:0000256" key="2">
    <source>
        <dbReference type="ARBA" id="ARBA00022771"/>
    </source>
</evidence>